<dbReference type="Proteomes" id="UP000233551">
    <property type="component" value="Unassembled WGS sequence"/>
</dbReference>
<dbReference type="AlphaFoldDB" id="A0A2I0J6H3"/>
<evidence type="ECO:0000313" key="1">
    <source>
        <dbReference type="EMBL" id="PKI51841.1"/>
    </source>
</evidence>
<dbReference type="EMBL" id="PGOL01001988">
    <property type="protein sequence ID" value="PKI51841.1"/>
    <property type="molecule type" value="Genomic_DNA"/>
</dbReference>
<organism evidence="1 2">
    <name type="scientific">Punica granatum</name>
    <name type="common">Pomegranate</name>
    <dbReference type="NCBI Taxonomy" id="22663"/>
    <lineage>
        <taxon>Eukaryota</taxon>
        <taxon>Viridiplantae</taxon>
        <taxon>Streptophyta</taxon>
        <taxon>Embryophyta</taxon>
        <taxon>Tracheophyta</taxon>
        <taxon>Spermatophyta</taxon>
        <taxon>Magnoliopsida</taxon>
        <taxon>eudicotyledons</taxon>
        <taxon>Gunneridae</taxon>
        <taxon>Pentapetalae</taxon>
        <taxon>rosids</taxon>
        <taxon>malvids</taxon>
        <taxon>Myrtales</taxon>
        <taxon>Lythraceae</taxon>
        <taxon>Punica</taxon>
    </lineage>
</organism>
<name>A0A2I0J6H3_PUNGR</name>
<proteinExistence type="predicted"/>
<comment type="caution">
    <text evidence="1">The sequence shown here is derived from an EMBL/GenBank/DDBJ whole genome shotgun (WGS) entry which is preliminary data.</text>
</comment>
<reference evidence="1 2" key="1">
    <citation type="submission" date="2017-11" db="EMBL/GenBank/DDBJ databases">
        <title>De-novo sequencing of pomegranate (Punica granatum L.) genome.</title>
        <authorList>
            <person name="Akparov Z."/>
            <person name="Amiraslanov A."/>
            <person name="Hajiyeva S."/>
            <person name="Abbasov M."/>
            <person name="Kaur K."/>
            <person name="Hamwieh A."/>
            <person name="Solovyev V."/>
            <person name="Salamov A."/>
            <person name="Braich B."/>
            <person name="Kosarev P."/>
            <person name="Mahmoud A."/>
            <person name="Hajiyev E."/>
            <person name="Babayeva S."/>
            <person name="Izzatullayeva V."/>
            <person name="Mammadov A."/>
            <person name="Mammadov A."/>
            <person name="Sharifova S."/>
            <person name="Ojaghi J."/>
            <person name="Eynullazada K."/>
            <person name="Bayramov B."/>
            <person name="Abdulazimova A."/>
            <person name="Shahmuradov I."/>
        </authorList>
    </citation>
    <scope>NUCLEOTIDE SEQUENCE [LARGE SCALE GENOMIC DNA]</scope>
    <source>
        <strain evidence="2">cv. AG2017</strain>
        <tissue evidence="1">Leaf</tissue>
    </source>
</reference>
<gene>
    <name evidence="1" type="ORF">CRG98_027759</name>
</gene>
<sequence>MALKERRIKDCTWNGNKTLDGFKHGRPMGGFPASFEVASYYKSDYNNHQNVWRTIAAFFSWPRYCLTFIQPSCPPTYSSPRKPSRRLVLRTSGTKELCTRSMRTAGGSATSLSWDCALAHLTF</sequence>
<protein>
    <submittedName>
        <fullName evidence="1">Uncharacterized protein</fullName>
    </submittedName>
</protein>
<keyword evidence="2" id="KW-1185">Reference proteome</keyword>
<accession>A0A2I0J6H3</accession>
<evidence type="ECO:0000313" key="2">
    <source>
        <dbReference type="Proteomes" id="UP000233551"/>
    </source>
</evidence>